<dbReference type="FunCoup" id="A0A067RG17">
    <property type="interactions" value="1833"/>
</dbReference>
<feature type="region of interest" description="Disordered" evidence="3">
    <location>
        <begin position="1"/>
        <end position="43"/>
    </location>
</feature>
<keyword evidence="5" id="KW-1185">Reference proteome</keyword>
<dbReference type="InterPro" id="IPR025602">
    <property type="entry name" value="BCP1_family"/>
</dbReference>
<evidence type="ECO:0000313" key="4">
    <source>
        <dbReference type="EMBL" id="KDR22692.1"/>
    </source>
</evidence>
<dbReference type="GO" id="GO:0005634">
    <property type="term" value="C:nucleus"/>
    <property type="evidence" value="ECO:0007669"/>
    <property type="project" value="TreeGrafter"/>
</dbReference>
<dbReference type="eggNOG" id="KOG3034">
    <property type="taxonomic scope" value="Eukaryota"/>
</dbReference>
<dbReference type="Proteomes" id="UP000027135">
    <property type="component" value="Unassembled WGS sequence"/>
</dbReference>
<dbReference type="PANTHER" id="PTHR13261">
    <property type="entry name" value="BRCA2 AND CDKN1A INTERACTING PROTEIN"/>
    <property type="match status" value="1"/>
</dbReference>
<protein>
    <recommendedName>
        <fullName evidence="2">Protein BCCIP homolog</fullName>
    </recommendedName>
</protein>
<dbReference type="Pfam" id="PF13862">
    <property type="entry name" value="BCCIP"/>
    <property type="match status" value="1"/>
</dbReference>
<organism evidence="4 5">
    <name type="scientific">Zootermopsis nevadensis</name>
    <name type="common">Dampwood termite</name>
    <dbReference type="NCBI Taxonomy" id="136037"/>
    <lineage>
        <taxon>Eukaryota</taxon>
        <taxon>Metazoa</taxon>
        <taxon>Ecdysozoa</taxon>
        <taxon>Arthropoda</taxon>
        <taxon>Hexapoda</taxon>
        <taxon>Insecta</taxon>
        <taxon>Pterygota</taxon>
        <taxon>Neoptera</taxon>
        <taxon>Polyneoptera</taxon>
        <taxon>Dictyoptera</taxon>
        <taxon>Blattodea</taxon>
        <taxon>Blattoidea</taxon>
        <taxon>Termitoidae</taxon>
        <taxon>Termopsidae</taxon>
        <taxon>Zootermopsis</taxon>
    </lineage>
</organism>
<dbReference type="InParanoid" id="A0A067RG17"/>
<dbReference type="EMBL" id="KK852498">
    <property type="protein sequence ID" value="KDR22692.1"/>
    <property type="molecule type" value="Genomic_DNA"/>
</dbReference>
<name>A0A067RG17_ZOONE</name>
<reference evidence="4 5" key="1">
    <citation type="journal article" date="2014" name="Nat. Commun.">
        <title>Molecular traces of alternative social organization in a termite genome.</title>
        <authorList>
            <person name="Terrapon N."/>
            <person name="Li C."/>
            <person name="Robertson H.M."/>
            <person name="Ji L."/>
            <person name="Meng X."/>
            <person name="Booth W."/>
            <person name="Chen Z."/>
            <person name="Childers C.P."/>
            <person name="Glastad K.M."/>
            <person name="Gokhale K."/>
            <person name="Gowin J."/>
            <person name="Gronenberg W."/>
            <person name="Hermansen R.A."/>
            <person name="Hu H."/>
            <person name="Hunt B.G."/>
            <person name="Huylmans A.K."/>
            <person name="Khalil S.M."/>
            <person name="Mitchell R.D."/>
            <person name="Munoz-Torres M.C."/>
            <person name="Mustard J.A."/>
            <person name="Pan H."/>
            <person name="Reese J.T."/>
            <person name="Scharf M.E."/>
            <person name="Sun F."/>
            <person name="Vogel H."/>
            <person name="Xiao J."/>
            <person name="Yang W."/>
            <person name="Yang Z."/>
            <person name="Yang Z."/>
            <person name="Zhou J."/>
            <person name="Zhu J."/>
            <person name="Brent C.S."/>
            <person name="Elsik C.G."/>
            <person name="Goodisman M.A."/>
            <person name="Liberles D.A."/>
            <person name="Roe R.M."/>
            <person name="Vargo E.L."/>
            <person name="Vilcinskas A."/>
            <person name="Wang J."/>
            <person name="Bornberg-Bauer E."/>
            <person name="Korb J."/>
            <person name="Zhang G."/>
            <person name="Liebig J."/>
        </authorList>
    </citation>
    <scope>NUCLEOTIDE SEQUENCE [LARGE SCALE GENOMIC DNA]</scope>
    <source>
        <tissue evidence="4">Whole organism</tissue>
    </source>
</reference>
<evidence type="ECO:0000256" key="1">
    <source>
        <dbReference type="ARBA" id="ARBA00006781"/>
    </source>
</evidence>
<dbReference type="PIRSF" id="PIRSF028983">
    <property type="entry name" value="BCP1"/>
    <property type="match status" value="1"/>
</dbReference>
<dbReference type="STRING" id="136037.A0A067RG17"/>
<dbReference type="PANTHER" id="PTHR13261:SF0">
    <property type="entry name" value="BRCA2 AND CDKN1A-INTERACTING PROTEIN"/>
    <property type="match status" value="1"/>
</dbReference>
<proteinExistence type="inferred from homology"/>
<dbReference type="OrthoDB" id="27543at2759"/>
<evidence type="ECO:0000256" key="2">
    <source>
        <dbReference type="PIRNR" id="PIRNR028983"/>
    </source>
</evidence>
<dbReference type="OMA" id="VKFYRKE"/>
<evidence type="ECO:0000256" key="3">
    <source>
        <dbReference type="SAM" id="MobiDB-lite"/>
    </source>
</evidence>
<accession>A0A067RG17</accession>
<comment type="similarity">
    <text evidence="1 2">Belongs to the BCP1 family.</text>
</comment>
<gene>
    <name evidence="4" type="ORF">L798_12827</name>
</gene>
<sequence>MAAPAKKRVVNEDSNFNGNNDKSENSDESSESGGTEEHITQEKIQVDFEGRNPTDADFHGIKQLLQQLFLKAHVNLSELADVIIGQNYVGSVVKQSEMDADGSDVDDDESDVNDVFGVTSVLNITEKQNLECVQQLRTLLLELCSEHATDQANTMICSLLSDDTQSIGLLINERIVNIPAQISVPLLESLSKEIKRSCEKKMPYDFTYFILICKLYKSENMQTKKKKKKKQQQLSGRSDEPEILWSNPEEELIDQEADCRFEFCVKDDSDSGLAGRWMEGDTEMSPYRRVLLLKASKLDPLIEQIKTFVTEQQ</sequence>
<evidence type="ECO:0000313" key="5">
    <source>
        <dbReference type="Proteomes" id="UP000027135"/>
    </source>
</evidence>
<dbReference type="AlphaFoldDB" id="A0A067RG17"/>